<protein>
    <submittedName>
        <fullName evidence="2">Uncharacterized protein</fullName>
    </submittedName>
</protein>
<keyword evidence="3" id="KW-1185">Reference proteome</keyword>
<dbReference type="EMBL" id="GL996528">
    <property type="protein sequence ID" value="EGV60854.1"/>
    <property type="molecule type" value="Genomic_DNA"/>
</dbReference>
<dbReference type="Proteomes" id="UP000000707">
    <property type="component" value="Unassembled WGS sequence"/>
</dbReference>
<reference evidence="2 3" key="1">
    <citation type="journal article" date="2011" name="Proc. Natl. Acad. Sci. U.S.A.">
        <title>Comparative genomics of xylose-fermenting fungi for enhanced biofuel production.</title>
        <authorList>
            <person name="Wohlbach D.J."/>
            <person name="Kuo A."/>
            <person name="Sato T.K."/>
            <person name="Potts K.M."/>
            <person name="Salamov A.A."/>
            <person name="LaButti K.M."/>
            <person name="Sun H."/>
            <person name="Clum A."/>
            <person name="Pangilinan J.L."/>
            <person name="Lindquist E.A."/>
            <person name="Lucas S."/>
            <person name="Lapidus A."/>
            <person name="Jin M."/>
            <person name="Gunawan C."/>
            <person name="Balan V."/>
            <person name="Dale B.E."/>
            <person name="Jeffries T.W."/>
            <person name="Zinkel R."/>
            <person name="Barry K.W."/>
            <person name="Grigoriev I.V."/>
            <person name="Gasch A.P."/>
        </authorList>
    </citation>
    <scope>NUCLEOTIDE SEQUENCE [LARGE SCALE GENOMIC DNA]</scope>
    <source>
        <strain evidence="3">ATCC 10573 / BCRC 21748 / CBS 615 / JCM 9827 / NBRC 10315 / NRRL Y-1498 / VKM Y-70</strain>
    </source>
</reference>
<feature type="transmembrane region" description="Helical" evidence="1">
    <location>
        <begin position="12"/>
        <end position="34"/>
    </location>
</feature>
<evidence type="ECO:0000313" key="3">
    <source>
        <dbReference type="Proteomes" id="UP000000707"/>
    </source>
</evidence>
<accession>G3BCQ3</accession>
<evidence type="ECO:0000313" key="2">
    <source>
        <dbReference type="EMBL" id="EGV60854.1"/>
    </source>
</evidence>
<proteinExistence type="predicted"/>
<dbReference type="HOGENOM" id="CLU_1474986_0_0_1"/>
<sequence>MLSLDKDIRRLIRIGPVFYPTVFITATALLLKIITISSKCNYRTDEKYLISICEGAYGILQESITSSNLPCYSSVQLLAEGIRKVQQQIGSTNEAEKKSVNTLPRIPAYSQDVTLNGNEIADMMNEFWPVRSSIPLDDSYPVSIAQVSDYSELWQAEIFDANTFVDIFSSEISKSMYQSPIQE</sequence>
<gene>
    <name evidence="2" type="ORF">CANTEDRAFT_116912</name>
</gene>
<organism evidence="3">
    <name type="scientific">Candida tenuis (strain ATCC 10573 / BCRC 21748 / CBS 615 / JCM 9827 / NBRC 10315 / NRRL Y-1498 / VKM Y-70)</name>
    <name type="common">Yeast</name>
    <name type="synonym">Yamadazyma tenuis</name>
    <dbReference type="NCBI Taxonomy" id="590646"/>
    <lineage>
        <taxon>Eukaryota</taxon>
        <taxon>Fungi</taxon>
        <taxon>Dikarya</taxon>
        <taxon>Ascomycota</taxon>
        <taxon>Saccharomycotina</taxon>
        <taxon>Pichiomycetes</taxon>
        <taxon>Debaryomycetaceae</taxon>
        <taxon>Yamadazyma</taxon>
    </lineage>
</organism>
<evidence type="ECO:0000256" key="1">
    <source>
        <dbReference type="SAM" id="Phobius"/>
    </source>
</evidence>
<name>G3BCQ3_CANTC</name>
<keyword evidence="1" id="KW-0472">Membrane</keyword>
<keyword evidence="1" id="KW-1133">Transmembrane helix</keyword>
<dbReference type="AlphaFoldDB" id="G3BCQ3"/>
<keyword evidence="1" id="KW-0812">Transmembrane</keyword>
<dbReference type="OrthoDB" id="4096336at2759"/>